<keyword evidence="4" id="KW-0808">Transferase</keyword>
<feature type="transmembrane region" description="Helical" evidence="10">
    <location>
        <begin position="190"/>
        <end position="210"/>
    </location>
</feature>
<keyword evidence="5 10" id="KW-0812">Transmembrane</keyword>
<evidence type="ECO:0000256" key="8">
    <source>
        <dbReference type="ARBA" id="ARBA00022989"/>
    </source>
</evidence>
<feature type="transmembrane region" description="Helical" evidence="10">
    <location>
        <begin position="356"/>
        <end position="377"/>
    </location>
</feature>
<sequence>MKYQWRLSPEYGAGVYCVTLLPGAVLVGYLRYLGSVSELYEVACFLCGFLLTASTITLLSDQLNGIPLPPAMLLLPPLTESMLLFIVSKLGLLTSLCLNYFNHLVFNKLILSVAECFPRSFTVGEVFFVTQGMVLFLSVSLLYLGQLAVVPQISMMSSNVSSFSQIVLVGCILFVLVVHKSPYFRNPVQFYVLFLAVGALLIYPGCYFFLRQEPIMWLLLFCLGTQKRVSLIIFWALSLISSALFVGSWHGKVSTITRKFFHIMVIIVYVPGLLMEGELLYLASGVMFALFILIEIIRLFKIPPIGEAVQTAFSVFLDEKDSGPLILTHIYLLVGCSLPLWICPVPFNIGKIPPPVWSGVLALGFGDTAASVGGTLWGKHYWSGSKKTYEGTLCGFVVQLFATFLLLPWGGTVLTPFSTATVVLATLACCLLEAHTNQVDNLVLPTFLYILLCFV</sequence>
<dbReference type="RefSeq" id="XP_013774987.1">
    <property type="nucleotide sequence ID" value="XM_013919533.2"/>
</dbReference>
<dbReference type="RefSeq" id="XP_022242121.1">
    <property type="nucleotide sequence ID" value="XM_022386413.1"/>
</dbReference>
<dbReference type="RefSeq" id="XP_022242122.1">
    <property type="nucleotide sequence ID" value="XM_022386414.1"/>
</dbReference>
<comment type="similarity">
    <text evidence="2">Belongs to the polyprenol kinase family.</text>
</comment>
<evidence type="ECO:0000256" key="4">
    <source>
        <dbReference type="ARBA" id="ARBA00022679"/>
    </source>
</evidence>
<reference evidence="12 13" key="1">
    <citation type="submission" date="2025-05" db="UniProtKB">
        <authorList>
            <consortium name="RefSeq"/>
        </authorList>
    </citation>
    <scope>IDENTIFICATION</scope>
    <source>
        <tissue evidence="12 13">Muscle</tissue>
    </source>
</reference>
<dbReference type="GeneID" id="106459861"/>
<accession>A0ABM1SES1</accession>
<dbReference type="RefSeq" id="XP_022242124.1">
    <property type="nucleotide sequence ID" value="XM_022386416.1"/>
</dbReference>
<keyword evidence="7" id="KW-0256">Endoplasmic reticulum</keyword>
<evidence type="ECO:0000256" key="9">
    <source>
        <dbReference type="ARBA" id="ARBA00023136"/>
    </source>
</evidence>
<evidence type="ECO:0000256" key="6">
    <source>
        <dbReference type="ARBA" id="ARBA00022777"/>
    </source>
</evidence>
<dbReference type="Proteomes" id="UP000694941">
    <property type="component" value="Unplaced"/>
</dbReference>
<comment type="subcellular location">
    <subcellularLocation>
        <location evidence="1">Endoplasmic reticulum membrane</location>
        <topology evidence="1">Multi-pass membrane protein</topology>
    </subcellularLocation>
</comment>
<feature type="transmembrane region" description="Helical" evidence="10">
    <location>
        <begin position="156"/>
        <end position="178"/>
    </location>
</feature>
<dbReference type="EC" id="2.7.1.108" evidence="3"/>
<dbReference type="PANTHER" id="PTHR13205">
    <property type="entry name" value="TRANSMEMBRANE PROTEIN 15-RELATED"/>
    <property type="match status" value="1"/>
</dbReference>
<dbReference type="RefSeq" id="XP_022242126.1">
    <property type="nucleotide sequence ID" value="XM_022386418.1"/>
</dbReference>
<evidence type="ECO:0000313" key="11">
    <source>
        <dbReference type="Proteomes" id="UP000694941"/>
    </source>
</evidence>
<protein>
    <recommendedName>
        <fullName evidence="3">dolichol kinase</fullName>
        <ecNumber evidence="3">2.7.1.108</ecNumber>
    </recommendedName>
</protein>
<organism evidence="11 17">
    <name type="scientific">Limulus polyphemus</name>
    <name type="common">Atlantic horseshoe crab</name>
    <dbReference type="NCBI Taxonomy" id="6850"/>
    <lineage>
        <taxon>Eukaryota</taxon>
        <taxon>Metazoa</taxon>
        <taxon>Ecdysozoa</taxon>
        <taxon>Arthropoda</taxon>
        <taxon>Chelicerata</taxon>
        <taxon>Merostomata</taxon>
        <taxon>Xiphosura</taxon>
        <taxon>Limulidae</taxon>
        <taxon>Limulus</taxon>
    </lineage>
</organism>
<evidence type="ECO:0000313" key="14">
    <source>
        <dbReference type="RefSeq" id="XP_022242122.1"/>
    </source>
</evidence>
<feature type="transmembrane region" description="Helical" evidence="10">
    <location>
        <begin position="330"/>
        <end position="350"/>
    </location>
</feature>
<dbReference type="RefSeq" id="XP_022242123.1">
    <property type="nucleotide sequence ID" value="XM_022386415.1"/>
</dbReference>
<feature type="transmembrane region" description="Helical" evidence="10">
    <location>
        <begin position="12"/>
        <end position="32"/>
    </location>
</feature>
<dbReference type="InterPro" id="IPR032974">
    <property type="entry name" value="Polypren_kinase"/>
</dbReference>
<feature type="transmembrane region" description="Helical" evidence="10">
    <location>
        <begin position="122"/>
        <end position="144"/>
    </location>
</feature>
<evidence type="ECO:0000256" key="5">
    <source>
        <dbReference type="ARBA" id="ARBA00022692"/>
    </source>
</evidence>
<evidence type="ECO:0000256" key="10">
    <source>
        <dbReference type="SAM" id="Phobius"/>
    </source>
</evidence>
<evidence type="ECO:0000256" key="1">
    <source>
        <dbReference type="ARBA" id="ARBA00004477"/>
    </source>
</evidence>
<feature type="transmembrane region" description="Helical" evidence="10">
    <location>
        <begin position="39"/>
        <end position="59"/>
    </location>
</feature>
<feature type="transmembrane region" description="Helical" evidence="10">
    <location>
        <begin position="230"/>
        <end position="249"/>
    </location>
</feature>
<evidence type="ECO:0000256" key="2">
    <source>
        <dbReference type="ARBA" id="ARBA00010794"/>
    </source>
</evidence>
<dbReference type="RefSeq" id="XP_022242127.1">
    <property type="nucleotide sequence ID" value="XM_022386419.1"/>
</dbReference>
<name>A0ABM1SES1_LIMPO</name>
<feature type="transmembrane region" description="Helical" evidence="10">
    <location>
        <begin position="389"/>
        <end position="407"/>
    </location>
</feature>
<feature type="transmembrane region" description="Helical" evidence="10">
    <location>
        <begin position="280"/>
        <end position="300"/>
    </location>
</feature>
<keyword evidence="6" id="KW-0418">Kinase</keyword>
<keyword evidence="9 10" id="KW-0472">Membrane</keyword>
<evidence type="ECO:0000313" key="13">
    <source>
        <dbReference type="RefSeq" id="XP_022242121.1"/>
    </source>
</evidence>
<gene>
    <name evidence="12 13 14 15 16 17 18" type="primary">LOC106459861</name>
</gene>
<dbReference type="PANTHER" id="PTHR13205:SF15">
    <property type="entry name" value="DOLICHOL KINASE"/>
    <property type="match status" value="1"/>
</dbReference>
<keyword evidence="8 10" id="KW-1133">Transmembrane helix</keyword>
<evidence type="ECO:0000313" key="18">
    <source>
        <dbReference type="RefSeq" id="XP_022242127.1"/>
    </source>
</evidence>
<evidence type="ECO:0000313" key="15">
    <source>
        <dbReference type="RefSeq" id="XP_022242123.1"/>
    </source>
</evidence>
<keyword evidence="11" id="KW-1185">Reference proteome</keyword>
<evidence type="ECO:0000313" key="16">
    <source>
        <dbReference type="RefSeq" id="XP_022242124.1"/>
    </source>
</evidence>
<feature type="transmembrane region" description="Helical" evidence="10">
    <location>
        <begin position="256"/>
        <end position="274"/>
    </location>
</feature>
<evidence type="ECO:0000313" key="17">
    <source>
        <dbReference type="RefSeq" id="XP_022242126.1"/>
    </source>
</evidence>
<proteinExistence type="inferred from homology"/>
<evidence type="ECO:0000256" key="3">
    <source>
        <dbReference type="ARBA" id="ARBA00012132"/>
    </source>
</evidence>
<evidence type="ECO:0000313" key="12">
    <source>
        <dbReference type="RefSeq" id="XP_013774987.1"/>
    </source>
</evidence>
<evidence type="ECO:0000256" key="7">
    <source>
        <dbReference type="ARBA" id="ARBA00022824"/>
    </source>
</evidence>